<keyword evidence="1 5" id="KW-0328">Glycosyltransferase</keyword>
<dbReference type="SUPFAM" id="SSF53756">
    <property type="entry name" value="UDP-Glycosyltransferase/glycogen phosphorylase"/>
    <property type="match status" value="1"/>
</dbReference>
<accession>A0ABY3VLY4</accession>
<dbReference type="RefSeq" id="WP_240261204.1">
    <property type="nucleotide sequence ID" value="NZ_CP092488.2"/>
</dbReference>
<dbReference type="Proteomes" id="UP001055336">
    <property type="component" value="Chromosome"/>
</dbReference>
<keyword evidence="2 5" id="KW-0808">Transferase</keyword>
<evidence type="ECO:0000256" key="2">
    <source>
        <dbReference type="ARBA" id="ARBA00022679"/>
    </source>
</evidence>
<dbReference type="GO" id="GO:0016757">
    <property type="term" value="F:glycosyltransferase activity"/>
    <property type="evidence" value="ECO:0007669"/>
    <property type="project" value="UniProtKB-KW"/>
</dbReference>
<dbReference type="EC" id="2.4.-.-" evidence="5"/>
<dbReference type="Pfam" id="PF00534">
    <property type="entry name" value="Glycos_transf_1"/>
    <property type="match status" value="1"/>
</dbReference>
<feature type="domain" description="Glycosyltransferase subfamily 4-like N-terminal" evidence="4">
    <location>
        <begin position="7"/>
        <end position="162"/>
    </location>
</feature>
<organism evidence="5 6">
    <name type="scientific">Mycobacterium paraterrae</name>
    <dbReference type="NCBI Taxonomy" id="577492"/>
    <lineage>
        <taxon>Bacteria</taxon>
        <taxon>Bacillati</taxon>
        <taxon>Actinomycetota</taxon>
        <taxon>Actinomycetes</taxon>
        <taxon>Mycobacteriales</taxon>
        <taxon>Mycobacteriaceae</taxon>
        <taxon>Mycobacterium</taxon>
    </lineage>
</organism>
<gene>
    <name evidence="5" type="ORF">MKK62_24565</name>
</gene>
<reference evidence="5" key="1">
    <citation type="submission" date="2022-08" db="EMBL/GenBank/DDBJ databases">
        <title>Whole genome sequencing of non-tuberculosis mycobacteria type-strains.</title>
        <authorList>
            <person name="Igarashi Y."/>
            <person name="Osugi A."/>
            <person name="Mitarai S."/>
        </authorList>
    </citation>
    <scope>NUCLEOTIDE SEQUENCE</scope>
    <source>
        <strain evidence="5">DSM 45127</strain>
    </source>
</reference>
<sequence length="340" mass="36641">MSEPFAGGQERFTADLVRGLRQRGHRTELYALPGSDTALADHLHLMPDLPELPGFAATDPGSLETKSLHDQFAYVSAMRDLLQRNDIDVILNESLHQLPLALSPLIKTPMVTTLHTPPSPWLGMGVCLAGGDNRFVSVSQALRAQWSAVADSHVIYNGVDADQFPVGAGGEGLLWVGRLTPDKGADIAVSVAAQANRELRLAGPVSDPDWFAGVIRPKLGSSVCYLGPLRGAELADAYGTSAATLVTPRWEEPFCLVAVESQMCGTPVVGIRRGGLPEVVTRPGGVLVDPGPRVDSLLAEAICVATRFDRQDVAQHARSRWSLSTMIDHYERLCGQLRRQ</sequence>
<protein>
    <submittedName>
        <fullName evidence="5">Glycosyltransferase</fullName>
        <ecNumber evidence="5">2.4.-.-</ecNumber>
    </submittedName>
</protein>
<dbReference type="PANTHER" id="PTHR12526:SF595">
    <property type="entry name" value="BLL5217 PROTEIN"/>
    <property type="match status" value="1"/>
</dbReference>
<dbReference type="Pfam" id="PF13439">
    <property type="entry name" value="Glyco_transf_4"/>
    <property type="match status" value="1"/>
</dbReference>
<dbReference type="EMBL" id="CP092488">
    <property type="protein sequence ID" value="UMB69472.1"/>
    <property type="molecule type" value="Genomic_DNA"/>
</dbReference>
<dbReference type="Gene3D" id="3.40.50.2000">
    <property type="entry name" value="Glycogen Phosphorylase B"/>
    <property type="match status" value="2"/>
</dbReference>
<dbReference type="InterPro" id="IPR028098">
    <property type="entry name" value="Glyco_trans_4-like_N"/>
</dbReference>
<dbReference type="PANTHER" id="PTHR12526">
    <property type="entry name" value="GLYCOSYLTRANSFERASE"/>
    <property type="match status" value="1"/>
</dbReference>
<evidence type="ECO:0000259" key="3">
    <source>
        <dbReference type="Pfam" id="PF00534"/>
    </source>
</evidence>
<evidence type="ECO:0000313" key="6">
    <source>
        <dbReference type="Proteomes" id="UP001055336"/>
    </source>
</evidence>
<proteinExistence type="predicted"/>
<keyword evidence="6" id="KW-1185">Reference proteome</keyword>
<name>A0ABY3VLY4_9MYCO</name>
<evidence type="ECO:0000256" key="1">
    <source>
        <dbReference type="ARBA" id="ARBA00022676"/>
    </source>
</evidence>
<dbReference type="InterPro" id="IPR001296">
    <property type="entry name" value="Glyco_trans_1"/>
</dbReference>
<feature type="domain" description="Glycosyl transferase family 1" evidence="3">
    <location>
        <begin position="173"/>
        <end position="298"/>
    </location>
</feature>
<evidence type="ECO:0000259" key="4">
    <source>
        <dbReference type="Pfam" id="PF13439"/>
    </source>
</evidence>
<evidence type="ECO:0000313" key="5">
    <source>
        <dbReference type="EMBL" id="UMB69472.1"/>
    </source>
</evidence>